<dbReference type="AlphaFoldDB" id="A0A061RS17"/>
<protein>
    <submittedName>
        <fullName evidence="1">Uncharacterized protein</fullName>
    </submittedName>
</protein>
<dbReference type="EMBL" id="GBEZ01009989">
    <property type="protein sequence ID" value="JAC75647.1"/>
    <property type="molecule type" value="Transcribed_RNA"/>
</dbReference>
<feature type="non-terminal residue" evidence="1">
    <location>
        <position position="44"/>
    </location>
</feature>
<sequence>MASVWDNTSRSLLLSVQVWWGSVESVQPSAHLPPSLLERPSPRR</sequence>
<organism evidence="1">
    <name type="scientific">Tetraselmis sp. GSL018</name>
    <dbReference type="NCBI Taxonomy" id="582737"/>
    <lineage>
        <taxon>Eukaryota</taxon>
        <taxon>Viridiplantae</taxon>
        <taxon>Chlorophyta</taxon>
        <taxon>core chlorophytes</taxon>
        <taxon>Chlorodendrophyceae</taxon>
        <taxon>Chlorodendrales</taxon>
        <taxon>Chlorodendraceae</taxon>
        <taxon>Tetraselmis</taxon>
    </lineage>
</organism>
<proteinExistence type="predicted"/>
<name>A0A061RS17_9CHLO</name>
<accession>A0A061RS17</accession>
<evidence type="ECO:0000313" key="1">
    <source>
        <dbReference type="EMBL" id="JAC75647.1"/>
    </source>
</evidence>
<reference evidence="1" key="1">
    <citation type="submission" date="2014-05" db="EMBL/GenBank/DDBJ databases">
        <title>The transcriptome of the halophilic microalga Tetraselmis sp. GSL018 isolated from the Great Salt Lake, Utah.</title>
        <authorList>
            <person name="Jinkerson R.E."/>
            <person name="D'Adamo S."/>
            <person name="Posewitz M.C."/>
        </authorList>
    </citation>
    <scope>NUCLEOTIDE SEQUENCE</scope>
    <source>
        <strain evidence="1">GSL018</strain>
    </source>
</reference>
<gene>
    <name evidence="1" type="ORF">TSPGSL018_22450</name>
</gene>